<sequence length="215" mass="24753">MVSFKLKIFNNTTSKDYIHNFNNQIKCVKDAILTLEEAIKLMEKGCISEMGDKCKIIVELEKEAKEYQDKMEKTLQKGSLLGPNEAKYGEISSLIAEIGLKAKSISDLLADLNKEKIPNDIINDFVKLIETDENITREIYLTMKKIEDIDDEKLNRFSKKIIKKKNEVIDLSESILIRYHKETEEDSSSKTFESIISILKKIPEDAENLTMIINR</sequence>
<name>A0A150JB77_9EURY</name>
<reference evidence="2 4" key="1">
    <citation type="journal article" date="2016" name="ISME J.">
        <title>Chasing the elusive Euryarchaeota class WSA2: genomes reveal a uniquely fastidious methyl-reducing methanogen.</title>
        <authorList>
            <person name="Nobu M.K."/>
            <person name="Narihiro T."/>
            <person name="Kuroda K."/>
            <person name="Mei R."/>
            <person name="Liu W.T."/>
        </authorList>
    </citation>
    <scope>NUCLEOTIDE SEQUENCE [LARGE SCALE GENOMIC DNA]</scope>
    <source>
        <strain evidence="2">ADurb1013_Bin02101</strain>
        <strain evidence="3">ADurb1213_Bin02801</strain>
    </source>
</reference>
<accession>A0A150JGD2</accession>
<evidence type="ECO:0000256" key="1">
    <source>
        <dbReference type="ARBA" id="ARBA00008591"/>
    </source>
</evidence>
<organism evidence="2 4">
    <name type="scientific">Candidatus Methanofastidiosum methylothiophilum</name>
    <dbReference type="NCBI Taxonomy" id="1705564"/>
    <lineage>
        <taxon>Archaea</taxon>
        <taxon>Methanobacteriati</taxon>
        <taxon>Methanobacteriota</taxon>
        <taxon>Stenosarchaea group</taxon>
        <taxon>Candidatus Methanofastidiosia</taxon>
        <taxon>Candidatus Methanofastidiosales</taxon>
        <taxon>Candidatus Methanofastidiosaceae</taxon>
        <taxon>Candidatus Methanofastidiosum</taxon>
    </lineage>
</organism>
<dbReference type="EMBL" id="LNJB01000013">
    <property type="protein sequence ID" value="KYC54460.1"/>
    <property type="molecule type" value="Genomic_DNA"/>
</dbReference>
<accession>A0A150JLK0</accession>
<evidence type="ECO:0000313" key="4">
    <source>
        <dbReference type="Proteomes" id="UP000092420"/>
    </source>
</evidence>
<evidence type="ECO:0000313" key="3">
    <source>
        <dbReference type="EMBL" id="KYC58125.1"/>
    </source>
</evidence>
<evidence type="ECO:0008006" key="5">
    <source>
        <dbReference type="Google" id="ProtNLM"/>
    </source>
</evidence>
<dbReference type="InterPro" id="IPR038078">
    <property type="entry name" value="PhoU-like_sf"/>
</dbReference>
<dbReference type="InterPro" id="IPR018445">
    <property type="entry name" value="Put_Phosphate_transp_reg"/>
</dbReference>
<gene>
    <name evidence="2" type="ORF">AN188_01054</name>
    <name evidence="3" type="ORF">APG09_00628</name>
</gene>
<dbReference type="EMBL" id="LNJE01000005">
    <property type="protein sequence ID" value="KYC58125.1"/>
    <property type="molecule type" value="Genomic_DNA"/>
</dbReference>
<protein>
    <recommendedName>
        <fullName evidence="5">PhoU domain protein</fullName>
    </recommendedName>
</protein>
<comment type="similarity">
    <text evidence="1">Belongs to the UPF0111 family.</text>
</comment>
<dbReference type="Pfam" id="PF01865">
    <property type="entry name" value="PhoU_div"/>
    <property type="match status" value="1"/>
</dbReference>
<dbReference type="Proteomes" id="UP000092420">
    <property type="component" value="Unassembled WGS sequence"/>
</dbReference>
<proteinExistence type="inferred from homology"/>
<comment type="caution">
    <text evidence="2">The sequence shown here is derived from an EMBL/GenBank/DDBJ whole genome shotgun (WGS) entry which is preliminary data.</text>
</comment>
<accession>A0A150JB77</accession>
<dbReference type="AlphaFoldDB" id="A0A150JB77"/>
<evidence type="ECO:0000313" key="2">
    <source>
        <dbReference type="EMBL" id="KYC54460.1"/>
    </source>
</evidence>
<dbReference type="Gene3D" id="1.20.58.220">
    <property type="entry name" value="Phosphate transport system protein phou homolog 2, domain 2"/>
    <property type="match status" value="1"/>
</dbReference>